<keyword evidence="3" id="KW-1185">Reference proteome</keyword>
<dbReference type="HOGENOM" id="CLU_2044814_0_0_9"/>
<sequence length="120" mass="14075">MNILKEKEESLLIEIINIISDPNITVFGYFKEKIDNNKDIIDTLKYLEDNGLIKIDNMEEYPINIELTDLGKNYFKDKEANIEKVKAECKKRKNRYIIVGIISFILGIIMGVFLYHLFII</sequence>
<accession>B1CBJ5</accession>
<reference evidence="2" key="1">
    <citation type="submission" date="2008-01" db="EMBL/GenBank/DDBJ databases">
        <authorList>
            <person name="Fulton L."/>
            <person name="Clifton S."/>
            <person name="Fulton B."/>
            <person name="Xu J."/>
            <person name="Minx P."/>
            <person name="Pepin K.H."/>
            <person name="Johnson M."/>
            <person name="Thiruvilangam P."/>
            <person name="Bhonagiri V."/>
            <person name="Nash W.E."/>
            <person name="Mardis E.R."/>
            <person name="Wilson R.K."/>
        </authorList>
    </citation>
    <scope>NUCLEOTIDE SEQUENCE [LARGE SCALE GENOMIC DNA]</scope>
    <source>
        <strain evidence="2">DSM 17244</strain>
    </source>
</reference>
<reference evidence="2" key="2">
    <citation type="submission" date="2013-08" db="EMBL/GenBank/DDBJ databases">
        <title>Draft genome sequence of Anaerofustis stercorihominis (DSM 17244).</title>
        <authorList>
            <person name="Sudarsanam P."/>
            <person name="Ley R."/>
            <person name="Guruge J."/>
            <person name="Turnbaugh P.J."/>
            <person name="Mahowald M."/>
            <person name="Liep D."/>
            <person name="Gordon J."/>
        </authorList>
    </citation>
    <scope>NUCLEOTIDE SEQUENCE</scope>
    <source>
        <strain evidence="2">DSM 17244</strain>
    </source>
</reference>
<organism evidence="2 3">
    <name type="scientific">Anaerofustis stercorihominis DSM 17244</name>
    <dbReference type="NCBI Taxonomy" id="445971"/>
    <lineage>
        <taxon>Bacteria</taxon>
        <taxon>Bacillati</taxon>
        <taxon>Bacillota</taxon>
        <taxon>Clostridia</taxon>
        <taxon>Eubacteriales</taxon>
        <taxon>Eubacteriaceae</taxon>
        <taxon>Anaerofustis</taxon>
    </lineage>
</organism>
<gene>
    <name evidence="2" type="ORF">ANASTE_01344</name>
</gene>
<keyword evidence="1" id="KW-0472">Membrane</keyword>
<comment type="caution">
    <text evidence="2">The sequence shown here is derived from an EMBL/GenBank/DDBJ whole genome shotgun (WGS) entry which is preliminary data.</text>
</comment>
<evidence type="ECO:0000313" key="2">
    <source>
        <dbReference type="EMBL" id="EDS71642.1"/>
    </source>
</evidence>
<feature type="transmembrane region" description="Helical" evidence="1">
    <location>
        <begin position="96"/>
        <end position="118"/>
    </location>
</feature>
<dbReference type="EMBL" id="ABIL02000006">
    <property type="protein sequence ID" value="EDS71642.1"/>
    <property type="molecule type" value="Genomic_DNA"/>
</dbReference>
<protein>
    <submittedName>
        <fullName evidence="2">Uncharacterized protein</fullName>
    </submittedName>
</protein>
<name>B1CBJ5_9FIRM</name>
<dbReference type="GeneID" id="98000434"/>
<evidence type="ECO:0000313" key="3">
    <source>
        <dbReference type="Proteomes" id="UP000005178"/>
    </source>
</evidence>
<dbReference type="Proteomes" id="UP000005178">
    <property type="component" value="Unassembled WGS sequence"/>
</dbReference>
<keyword evidence="1" id="KW-0812">Transmembrane</keyword>
<keyword evidence="1" id="KW-1133">Transmembrane helix</keyword>
<proteinExistence type="predicted"/>
<dbReference type="RefSeq" id="WP_007050112.1">
    <property type="nucleotide sequence ID" value="NZ_DS560019.1"/>
</dbReference>
<dbReference type="AlphaFoldDB" id="B1CBJ5"/>
<evidence type="ECO:0000256" key="1">
    <source>
        <dbReference type="SAM" id="Phobius"/>
    </source>
</evidence>